<evidence type="ECO:0000256" key="1">
    <source>
        <dbReference type="SAM" id="MobiDB-lite"/>
    </source>
</evidence>
<dbReference type="KEGG" id="hbs:IPV69_00280"/>
<protein>
    <recommendedName>
        <fullName evidence="3">DUF6797 domain-containing protein</fullName>
    </recommendedName>
</protein>
<name>A0A7M2WWJ8_9BACT</name>
<feature type="compositionally biased region" description="Low complexity" evidence="1">
    <location>
        <begin position="26"/>
        <end position="49"/>
    </location>
</feature>
<dbReference type="Proteomes" id="UP000593765">
    <property type="component" value="Chromosome"/>
</dbReference>
<dbReference type="PANTHER" id="PTHR33546">
    <property type="entry name" value="LARGE, MULTIFUNCTIONAL SECRETED PROTEIN-RELATED"/>
    <property type="match status" value="1"/>
</dbReference>
<evidence type="ECO:0000259" key="3">
    <source>
        <dbReference type="Pfam" id="PF20601"/>
    </source>
</evidence>
<evidence type="ECO:0000313" key="5">
    <source>
        <dbReference type="Proteomes" id="UP000593765"/>
    </source>
</evidence>
<dbReference type="SUPFAM" id="SSF63829">
    <property type="entry name" value="Calcium-dependent phosphotriesterase"/>
    <property type="match status" value="1"/>
</dbReference>
<accession>A0A7M2WWJ8</accession>
<keyword evidence="2" id="KW-0732">Signal</keyword>
<dbReference type="EMBL" id="CP063458">
    <property type="protein sequence ID" value="QOV89846.1"/>
    <property type="molecule type" value="Genomic_DNA"/>
</dbReference>
<proteinExistence type="predicted"/>
<evidence type="ECO:0000256" key="2">
    <source>
        <dbReference type="SAM" id="SignalP"/>
    </source>
</evidence>
<gene>
    <name evidence="4" type="ORF">IPV69_00280</name>
</gene>
<dbReference type="PANTHER" id="PTHR33546:SF1">
    <property type="entry name" value="LARGE, MULTIFUNCTIONAL SECRETED PROTEIN"/>
    <property type="match status" value="1"/>
</dbReference>
<organism evidence="4 5">
    <name type="scientific">Humisphaera borealis</name>
    <dbReference type="NCBI Taxonomy" id="2807512"/>
    <lineage>
        <taxon>Bacteria</taxon>
        <taxon>Pseudomonadati</taxon>
        <taxon>Planctomycetota</taxon>
        <taxon>Phycisphaerae</taxon>
        <taxon>Tepidisphaerales</taxon>
        <taxon>Tepidisphaeraceae</taxon>
        <taxon>Humisphaera</taxon>
    </lineage>
</organism>
<keyword evidence="5" id="KW-1185">Reference proteome</keyword>
<feature type="region of interest" description="Disordered" evidence="1">
    <location>
        <begin position="26"/>
        <end position="59"/>
    </location>
</feature>
<dbReference type="InterPro" id="IPR046476">
    <property type="entry name" value="DUF6797"/>
</dbReference>
<reference evidence="4 5" key="1">
    <citation type="submission" date="2020-10" db="EMBL/GenBank/DDBJ databases">
        <title>Wide distribution of Phycisphaera-like planctomycetes from WD2101 soil group in peatlands and genome analysis of the first cultivated representative.</title>
        <authorList>
            <person name="Dedysh S.N."/>
            <person name="Beletsky A.V."/>
            <person name="Ivanova A."/>
            <person name="Kulichevskaya I.S."/>
            <person name="Suzina N.E."/>
            <person name="Philippov D.A."/>
            <person name="Rakitin A.L."/>
            <person name="Mardanov A.V."/>
            <person name="Ravin N.V."/>
        </authorList>
    </citation>
    <scope>NUCLEOTIDE SEQUENCE [LARGE SCALE GENOMIC DNA]</scope>
    <source>
        <strain evidence="4 5">M1803</strain>
    </source>
</reference>
<feature type="signal peptide" evidence="2">
    <location>
        <begin position="1"/>
        <end position="22"/>
    </location>
</feature>
<evidence type="ECO:0000313" key="4">
    <source>
        <dbReference type="EMBL" id="QOV89846.1"/>
    </source>
</evidence>
<sequence>MTFSPRSIAVVLSALAASVAVAVEPATRPANTKPAATKPAAAKAAAKPKPTQRHQQIDQGPFVTATITNQWEEQGITNKGIAVRLDAKDASGKPLLGPDGKPIGGGVLFDTDTCRTAAAWTGGFIDFTRDWTNVRDSKSVKIVGKQFMGTHVGPGWAKPGTVGDDAWKDPRPQGFGPLPHSWLKYKGVYRLNGGFTAFAYSVGNCDVIDMPLEKSGIGDLPGRALEIGASDQQAMVLVAQRAGATARVTDTGVAVLESGEDATAFVAMGSTLPKETKWLADQTAAGGRLVLSIPPRTKPATLTIHTWSGKAADVAAQVSPLVTQRDQLRALPESKNIYGVLTELTGHGSRPLWPDVITTAGQLGQPRDKNAPYIVDTITLPDDNPWKSWMRPGGFDFFTSDPTRAAICNWSGDVWTVSGITGDLKELKWRRIASGLFQPLGLRIVNDQIYVIGRDQITKLVDLNGDGETDFYQSFNNDMEVTPNFHEFTFGLETDKAGNFYCAKAGPVRNGGRGFDQIAAHHGSILKISPDGQTLERYATGFRAPTGFGVGPDGQVTAGDNEGSWVPKCRLAWVKAGGFYGVVPTAHRDTPPTDYDRPLCWFPKNIDNSSGGQTWVTSNQWGPFENRLLHLSYGTCSLFLAMKQDVAGVPNATVQGGVVRFPLSFDSGIMRARFNPADGQLYVAGLKGWQTSAGKDGCFQRVRYTGKTVHMPTAIEATKTGLTITFTCKLSAEEANDPQSYAIERWNYLWAENYGSADYSVSDPTKSAHDTVKIKSAKLQPDGKTVVLEIPDMKPAMQYKTEVNLVSEDDADVRFEIYHTVHGF</sequence>
<feature type="chain" id="PRO_5034058925" description="DUF6797 domain-containing protein" evidence="2">
    <location>
        <begin position="23"/>
        <end position="824"/>
    </location>
</feature>
<dbReference type="Pfam" id="PF20601">
    <property type="entry name" value="DUF6797"/>
    <property type="match status" value="1"/>
</dbReference>
<dbReference type="InterPro" id="IPR011042">
    <property type="entry name" value="6-blade_b-propeller_TolB-like"/>
</dbReference>
<dbReference type="AlphaFoldDB" id="A0A7M2WWJ8"/>
<feature type="domain" description="DUF6797" evidence="3">
    <location>
        <begin position="107"/>
        <end position="208"/>
    </location>
</feature>
<dbReference type="RefSeq" id="WP_206292906.1">
    <property type="nucleotide sequence ID" value="NZ_CP063458.1"/>
</dbReference>
<dbReference type="Gene3D" id="2.120.10.30">
    <property type="entry name" value="TolB, C-terminal domain"/>
    <property type="match status" value="1"/>
</dbReference>